<gene>
    <name evidence="1" type="ORF">EK398_06705</name>
</gene>
<dbReference type="Pfam" id="PF09355">
    <property type="entry name" value="Phage_Gp19"/>
    <property type="match status" value="1"/>
</dbReference>
<dbReference type="Proteomes" id="UP000288388">
    <property type="component" value="Unassembled WGS sequence"/>
</dbReference>
<accession>A0A437ULX8</accession>
<dbReference type="EMBL" id="RYZS01000001">
    <property type="protein sequence ID" value="RVU94558.1"/>
    <property type="molecule type" value="Genomic_DNA"/>
</dbReference>
<dbReference type="AlphaFoldDB" id="A0A437ULX8"/>
<dbReference type="InterPro" id="IPR018963">
    <property type="entry name" value="Mycophage_D29_Gp19"/>
</dbReference>
<dbReference type="RefSeq" id="WP_127978615.1">
    <property type="nucleotide sequence ID" value="NZ_RYZS01000001.1"/>
</dbReference>
<comment type="caution">
    <text evidence="1">The sequence shown here is derived from an EMBL/GenBank/DDBJ whole genome shotgun (WGS) entry which is preliminary data.</text>
</comment>
<proteinExistence type="predicted"/>
<evidence type="ECO:0000313" key="1">
    <source>
        <dbReference type="EMBL" id="RVU94558.1"/>
    </source>
</evidence>
<sequence length="140" mass="15640">MQPFATIDDLTKLWRTLKMDEVDRAESLLEVVSDSLREEAHKVGKDLDKMVAARPTFATVVKSVVVDVVARTLMTSTDQEPMTQYSEGALGYTVSGSYLVPGGGLFIKNTELSRLGLRRQRYGVIDFYGEDQRDNDRFGG</sequence>
<name>A0A437ULX8_ENTAV</name>
<evidence type="ECO:0008006" key="3">
    <source>
        <dbReference type="Google" id="ProtNLM"/>
    </source>
</evidence>
<protein>
    <recommendedName>
        <fullName evidence="3">Phage protein Gp19/Gp15/Gp42</fullName>
    </recommendedName>
</protein>
<reference evidence="1 2" key="1">
    <citation type="submission" date="2018-12" db="EMBL/GenBank/DDBJ databases">
        <title>A novel vanA-carrying plasmid in a clinical isolate of Enterococcus avium.</title>
        <authorList>
            <person name="Bernasconi O.J."/>
            <person name="Luzzaro F."/>
            <person name="Endimiani A."/>
        </authorList>
    </citation>
    <scope>NUCLEOTIDE SEQUENCE [LARGE SCALE GENOMIC DNA]</scope>
    <source>
        <strain evidence="1 2">LC0559/18</strain>
    </source>
</reference>
<evidence type="ECO:0000313" key="2">
    <source>
        <dbReference type="Proteomes" id="UP000288388"/>
    </source>
</evidence>
<organism evidence="1 2">
    <name type="scientific">Enterococcus avium</name>
    <name type="common">Streptococcus avium</name>
    <dbReference type="NCBI Taxonomy" id="33945"/>
    <lineage>
        <taxon>Bacteria</taxon>
        <taxon>Bacillati</taxon>
        <taxon>Bacillota</taxon>
        <taxon>Bacilli</taxon>
        <taxon>Lactobacillales</taxon>
        <taxon>Enterococcaceae</taxon>
        <taxon>Enterococcus</taxon>
    </lineage>
</organism>